<keyword evidence="6" id="KW-1185">Reference proteome</keyword>
<proteinExistence type="predicted"/>
<evidence type="ECO:0000313" key="5">
    <source>
        <dbReference type="EMBL" id="RJS46748.1"/>
    </source>
</evidence>
<evidence type="ECO:0000256" key="4">
    <source>
        <dbReference type="SAM" id="Phobius"/>
    </source>
</evidence>
<reference evidence="6" key="1">
    <citation type="submission" date="2018-09" db="EMBL/GenBank/DDBJ databases">
        <authorList>
            <person name="Zhu H."/>
        </authorList>
    </citation>
    <scope>NUCLEOTIDE SEQUENCE [LARGE SCALE GENOMIC DNA]</scope>
    <source>
        <strain evidence="6">K1W22B-1</strain>
    </source>
</reference>
<evidence type="ECO:0000256" key="2">
    <source>
        <dbReference type="ARBA" id="ARBA00023136"/>
    </source>
</evidence>
<protein>
    <recommendedName>
        <fullName evidence="7">Mce-associated membrane protein</fullName>
    </recommendedName>
</protein>
<dbReference type="RefSeq" id="WP_120060719.1">
    <property type="nucleotide sequence ID" value="NZ_QYRP01000002.1"/>
</dbReference>
<evidence type="ECO:0000256" key="3">
    <source>
        <dbReference type="SAM" id="MobiDB-lite"/>
    </source>
</evidence>
<keyword evidence="4" id="KW-1133">Transmembrane helix</keyword>
<evidence type="ECO:0000313" key="6">
    <source>
        <dbReference type="Proteomes" id="UP000276542"/>
    </source>
</evidence>
<feature type="region of interest" description="Disordered" evidence="3">
    <location>
        <begin position="1"/>
        <end position="20"/>
    </location>
</feature>
<feature type="transmembrane region" description="Helical" evidence="4">
    <location>
        <begin position="34"/>
        <end position="51"/>
    </location>
</feature>
<evidence type="ECO:0000256" key="1">
    <source>
        <dbReference type="ARBA" id="ARBA00004370"/>
    </source>
</evidence>
<dbReference type="PANTHER" id="PTHR37042:SF4">
    <property type="entry name" value="OUTER MEMBRANE PROTEIN RV1973"/>
    <property type="match status" value="1"/>
</dbReference>
<gene>
    <name evidence="5" type="ORF">D4739_11330</name>
</gene>
<keyword evidence="2 4" id="KW-0472">Membrane</keyword>
<name>A0A3A5HA70_9ACTN</name>
<dbReference type="Proteomes" id="UP000276542">
    <property type="component" value="Unassembled WGS sequence"/>
</dbReference>
<dbReference type="OrthoDB" id="3472661at2"/>
<dbReference type="PANTHER" id="PTHR37042">
    <property type="entry name" value="OUTER MEMBRANE PROTEIN RV1973"/>
    <property type="match status" value="1"/>
</dbReference>
<keyword evidence="4" id="KW-0812">Transmembrane</keyword>
<sequence>MDTTTEEAEGHAPDTTPAANLQIDGHAATLTRRFVLAALALALALGALAAWKPWSSDKGSAEQRTVQARDGASEAASRALAALNTVDPHAAEQTVDGWIGRSGGALESKLKKGRTKAIRTMKRGGSTTATVLETAVSALDETAGMATILGVVEIRATPTSGKATTSVSRFRVLMQRLGTDWKITYLETVRTTS</sequence>
<organism evidence="5 6">
    <name type="scientific">Nocardioides cavernaquae</name>
    <dbReference type="NCBI Taxonomy" id="2321396"/>
    <lineage>
        <taxon>Bacteria</taxon>
        <taxon>Bacillati</taxon>
        <taxon>Actinomycetota</taxon>
        <taxon>Actinomycetes</taxon>
        <taxon>Propionibacteriales</taxon>
        <taxon>Nocardioidaceae</taxon>
        <taxon>Nocardioides</taxon>
    </lineage>
</organism>
<dbReference type="EMBL" id="QYRP01000002">
    <property type="protein sequence ID" value="RJS46748.1"/>
    <property type="molecule type" value="Genomic_DNA"/>
</dbReference>
<dbReference type="AlphaFoldDB" id="A0A3A5HA70"/>
<comment type="subcellular location">
    <subcellularLocation>
        <location evidence="1">Membrane</location>
    </subcellularLocation>
</comment>
<accession>A0A3A5HA70</accession>
<dbReference type="GO" id="GO:0016020">
    <property type="term" value="C:membrane"/>
    <property type="evidence" value="ECO:0007669"/>
    <property type="project" value="UniProtKB-SubCell"/>
</dbReference>
<comment type="caution">
    <text evidence="5">The sequence shown here is derived from an EMBL/GenBank/DDBJ whole genome shotgun (WGS) entry which is preliminary data.</text>
</comment>
<evidence type="ECO:0008006" key="7">
    <source>
        <dbReference type="Google" id="ProtNLM"/>
    </source>
</evidence>